<dbReference type="AlphaFoldDB" id="A0A1I5I9U5"/>
<dbReference type="STRING" id="260086.SAMN05216207_109313"/>
<protein>
    <submittedName>
        <fullName evidence="2">Uncharacterized protein</fullName>
    </submittedName>
</protein>
<evidence type="ECO:0000313" key="3">
    <source>
        <dbReference type="Proteomes" id="UP000199614"/>
    </source>
</evidence>
<dbReference type="OrthoDB" id="4105213at2"/>
<dbReference type="Proteomes" id="UP000199614">
    <property type="component" value="Unassembled WGS sequence"/>
</dbReference>
<organism evidence="2 3">
    <name type="scientific">Pseudonocardia ammonioxydans</name>
    <dbReference type="NCBI Taxonomy" id="260086"/>
    <lineage>
        <taxon>Bacteria</taxon>
        <taxon>Bacillati</taxon>
        <taxon>Actinomycetota</taxon>
        <taxon>Actinomycetes</taxon>
        <taxon>Pseudonocardiales</taxon>
        <taxon>Pseudonocardiaceae</taxon>
        <taxon>Pseudonocardia</taxon>
    </lineage>
</organism>
<proteinExistence type="predicted"/>
<feature type="compositionally biased region" description="Basic and acidic residues" evidence="1">
    <location>
        <begin position="11"/>
        <end position="23"/>
    </location>
</feature>
<evidence type="ECO:0000256" key="1">
    <source>
        <dbReference type="SAM" id="MobiDB-lite"/>
    </source>
</evidence>
<evidence type="ECO:0000313" key="2">
    <source>
        <dbReference type="EMBL" id="SFO57385.1"/>
    </source>
</evidence>
<sequence>MHDNMTQNHAEGFEPFRPERDEPVSPSVPVDWIGPDPASHWSHASDETALCPVMSRGEYVPADSLQYLTGPSSRWRSLER</sequence>
<dbReference type="EMBL" id="FOUY01000093">
    <property type="protein sequence ID" value="SFO57385.1"/>
    <property type="molecule type" value="Genomic_DNA"/>
</dbReference>
<dbReference type="RefSeq" id="WP_093357175.1">
    <property type="nucleotide sequence ID" value="NZ_FOUY01000093.1"/>
</dbReference>
<gene>
    <name evidence="2" type="ORF">SAMN05216207_109313</name>
</gene>
<reference evidence="2 3" key="1">
    <citation type="submission" date="2016-10" db="EMBL/GenBank/DDBJ databases">
        <authorList>
            <person name="de Groot N.N."/>
        </authorList>
    </citation>
    <scope>NUCLEOTIDE SEQUENCE [LARGE SCALE GENOMIC DNA]</scope>
    <source>
        <strain evidence="2 3">CGMCC 4.1877</strain>
    </source>
</reference>
<name>A0A1I5I9U5_PSUAM</name>
<accession>A0A1I5I9U5</accession>
<keyword evidence="3" id="KW-1185">Reference proteome</keyword>
<feature type="region of interest" description="Disordered" evidence="1">
    <location>
        <begin position="1"/>
        <end position="33"/>
    </location>
</feature>